<comment type="caution">
    <text evidence="1">The sequence shown here is derived from an EMBL/GenBank/DDBJ whole genome shotgun (WGS) entry which is preliminary data.</text>
</comment>
<evidence type="ECO:0000313" key="1">
    <source>
        <dbReference type="EMBL" id="MCS5734604.1"/>
    </source>
</evidence>
<dbReference type="Proteomes" id="UP001165586">
    <property type="component" value="Unassembled WGS sequence"/>
</dbReference>
<protein>
    <submittedName>
        <fullName evidence="1">Uncharacterized protein</fullName>
    </submittedName>
</protein>
<evidence type="ECO:0000313" key="2">
    <source>
        <dbReference type="Proteomes" id="UP001165586"/>
    </source>
</evidence>
<name>A0ABT2H3T9_9MICO</name>
<dbReference type="EMBL" id="JANLCJ010000004">
    <property type="protein sequence ID" value="MCS5734604.1"/>
    <property type="molecule type" value="Genomic_DNA"/>
</dbReference>
<gene>
    <name evidence="1" type="ORF">N1032_12735</name>
</gene>
<keyword evidence="2" id="KW-1185">Reference proteome</keyword>
<proteinExistence type="predicted"/>
<organism evidence="1 2">
    <name type="scientific">Herbiconiux daphne</name>
    <dbReference type="NCBI Taxonomy" id="2970914"/>
    <lineage>
        <taxon>Bacteria</taxon>
        <taxon>Bacillati</taxon>
        <taxon>Actinomycetota</taxon>
        <taxon>Actinomycetes</taxon>
        <taxon>Micrococcales</taxon>
        <taxon>Microbacteriaceae</taxon>
        <taxon>Herbiconiux</taxon>
    </lineage>
</organism>
<reference evidence="1" key="1">
    <citation type="submission" date="2022-08" db="EMBL/GenBank/DDBJ databases">
        <authorList>
            <person name="Deng Y."/>
            <person name="Han X.-F."/>
            <person name="Zhang Y.-Q."/>
        </authorList>
    </citation>
    <scope>NUCLEOTIDE SEQUENCE</scope>
    <source>
        <strain evidence="1">CPCC 203386</strain>
    </source>
</reference>
<dbReference type="RefSeq" id="WP_259539466.1">
    <property type="nucleotide sequence ID" value="NZ_JANLCJ010000004.1"/>
</dbReference>
<sequence>MALELGDAVMLHRDRTYTLTFSENPPEWAIGRDGLLFGYLIFISPVGEGGEPVYGTRLVDGSPGNVEGSDWDQIVKALINEHDPAIEDPFSGSTGATQ</sequence>
<accession>A0ABT2H3T9</accession>